<reference evidence="2 3" key="1">
    <citation type="submission" date="2023-07" db="EMBL/GenBank/DDBJ databases">
        <title>Sorghum-associated microbial communities from plants grown in Nebraska, USA.</title>
        <authorList>
            <person name="Schachtman D."/>
        </authorList>
    </citation>
    <scope>NUCLEOTIDE SEQUENCE [LARGE SCALE GENOMIC DNA]</scope>
    <source>
        <strain evidence="2 3">BE248</strain>
    </source>
</reference>
<comment type="caution">
    <text evidence="2">The sequence shown here is derived from an EMBL/GenBank/DDBJ whole genome shotgun (WGS) entry which is preliminary data.</text>
</comment>
<evidence type="ECO:0000313" key="3">
    <source>
        <dbReference type="Proteomes" id="UP001257739"/>
    </source>
</evidence>
<dbReference type="InterPro" id="IPR029068">
    <property type="entry name" value="Glyas_Bleomycin-R_OHBP_Dase"/>
</dbReference>
<dbReference type="PROSITE" id="PS51819">
    <property type="entry name" value="VOC"/>
    <property type="match status" value="1"/>
</dbReference>
<dbReference type="PANTHER" id="PTHR35908:SF1">
    <property type="entry name" value="CONSERVED PROTEIN"/>
    <property type="match status" value="1"/>
</dbReference>
<dbReference type="SUPFAM" id="SSF54593">
    <property type="entry name" value="Glyoxalase/Bleomycin resistance protein/Dihydroxybiphenyl dioxygenase"/>
    <property type="match status" value="1"/>
</dbReference>
<protein>
    <submittedName>
        <fullName evidence="2">Enzyme related to lactoylglutathione lyase</fullName>
    </submittedName>
</protein>
<proteinExistence type="predicted"/>
<keyword evidence="3" id="KW-1185">Reference proteome</keyword>
<keyword evidence="2" id="KW-0456">Lyase</keyword>
<dbReference type="PANTHER" id="PTHR35908">
    <property type="entry name" value="HYPOTHETICAL FUSION PROTEIN"/>
    <property type="match status" value="1"/>
</dbReference>
<dbReference type="Pfam" id="PF18029">
    <property type="entry name" value="Glyoxalase_6"/>
    <property type="match status" value="1"/>
</dbReference>
<dbReference type="Proteomes" id="UP001257739">
    <property type="component" value="Unassembled WGS sequence"/>
</dbReference>
<dbReference type="InterPro" id="IPR041581">
    <property type="entry name" value="Glyoxalase_6"/>
</dbReference>
<evidence type="ECO:0000259" key="1">
    <source>
        <dbReference type="PROSITE" id="PS51819"/>
    </source>
</evidence>
<dbReference type="InterPro" id="IPR037523">
    <property type="entry name" value="VOC_core"/>
</dbReference>
<evidence type="ECO:0000313" key="2">
    <source>
        <dbReference type="EMBL" id="MDR7086676.1"/>
    </source>
</evidence>
<dbReference type="CDD" id="cd06587">
    <property type="entry name" value="VOC"/>
    <property type="match status" value="1"/>
</dbReference>
<name>A0ABU1UNB4_9ACTN</name>
<dbReference type="GO" id="GO:0016829">
    <property type="term" value="F:lyase activity"/>
    <property type="evidence" value="ECO:0007669"/>
    <property type="project" value="UniProtKB-KW"/>
</dbReference>
<dbReference type="EMBL" id="JAVDWH010000001">
    <property type="protein sequence ID" value="MDR7086676.1"/>
    <property type="molecule type" value="Genomic_DNA"/>
</dbReference>
<dbReference type="Gene3D" id="3.10.180.10">
    <property type="entry name" value="2,3-Dihydroxybiphenyl 1,2-Dioxygenase, domain 1"/>
    <property type="match status" value="1"/>
</dbReference>
<organism evidence="2 3">
    <name type="scientific">Aeromicrobium panaciterrae</name>
    <dbReference type="NCBI Taxonomy" id="363861"/>
    <lineage>
        <taxon>Bacteria</taxon>
        <taxon>Bacillati</taxon>
        <taxon>Actinomycetota</taxon>
        <taxon>Actinomycetes</taxon>
        <taxon>Propionibacteriales</taxon>
        <taxon>Nocardioidaceae</taxon>
        <taxon>Aeromicrobium</taxon>
    </lineage>
</organism>
<gene>
    <name evidence="2" type="ORF">J2X11_001515</name>
</gene>
<feature type="domain" description="VOC" evidence="1">
    <location>
        <begin position="4"/>
        <end position="115"/>
    </location>
</feature>
<sequence>MTLSLHMVTVDSTDPMPLAQWWAEQLGGQIEAEMGGWYIIVGLPGIAQKVSFQKVDETTSGKNRLHLDLSTQDLEGDTKRLLDAGAGLVQEHHMEQFSWNVFTDPDGNQFCVAQA</sequence>
<dbReference type="RefSeq" id="WP_309968985.1">
    <property type="nucleotide sequence ID" value="NZ_JAVDWH010000001.1"/>
</dbReference>
<accession>A0ABU1UNB4</accession>